<keyword evidence="3 14" id="KW-0813">Transport</keyword>
<evidence type="ECO:0000256" key="1">
    <source>
        <dbReference type="ARBA" id="ARBA00004571"/>
    </source>
</evidence>
<dbReference type="PANTHER" id="PTHR32552">
    <property type="entry name" value="FERRICHROME IRON RECEPTOR-RELATED"/>
    <property type="match status" value="1"/>
</dbReference>
<evidence type="ECO:0000256" key="6">
    <source>
        <dbReference type="ARBA" id="ARBA00022692"/>
    </source>
</evidence>
<dbReference type="Gene3D" id="3.55.50.30">
    <property type="match status" value="1"/>
</dbReference>
<organism evidence="17 18">
    <name type="scientific">Lampropedia puyangensis</name>
    <dbReference type="NCBI Taxonomy" id="1330072"/>
    <lineage>
        <taxon>Bacteria</taxon>
        <taxon>Pseudomonadati</taxon>
        <taxon>Pseudomonadota</taxon>
        <taxon>Betaproteobacteria</taxon>
        <taxon>Burkholderiales</taxon>
        <taxon>Comamonadaceae</taxon>
        <taxon>Lampropedia</taxon>
    </lineage>
</organism>
<evidence type="ECO:0000256" key="11">
    <source>
        <dbReference type="ARBA" id="ARBA00023136"/>
    </source>
</evidence>
<dbReference type="InterPro" id="IPR039426">
    <property type="entry name" value="TonB-dep_rcpt-like"/>
</dbReference>
<evidence type="ECO:0000256" key="3">
    <source>
        <dbReference type="ARBA" id="ARBA00022448"/>
    </source>
</evidence>
<comment type="similarity">
    <text evidence="2 14 15">Belongs to the TonB-dependent receptor family.</text>
</comment>
<evidence type="ECO:0000256" key="14">
    <source>
        <dbReference type="PROSITE-ProRule" id="PRU01360"/>
    </source>
</evidence>
<keyword evidence="13 14" id="KW-0998">Cell outer membrane</keyword>
<evidence type="ECO:0000313" key="17">
    <source>
        <dbReference type="EMBL" id="THU05070.1"/>
    </source>
</evidence>
<keyword evidence="5" id="KW-0410">Iron transport</keyword>
<comment type="caution">
    <text evidence="17">The sequence shown here is derived from an EMBL/GenBank/DDBJ whole genome shotgun (WGS) entry which is preliminary data.</text>
</comment>
<dbReference type="Proteomes" id="UP000308917">
    <property type="component" value="Unassembled WGS sequence"/>
</dbReference>
<dbReference type="CDD" id="cd01347">
    <property type="entry name" value="ligand_gated_channel"/>
    <property type="match status" value="1"/>
</dbReference>
<feature type="domain" description="Secretin/TonB short N-terminal" evidence="16">
    <location>
        <begin position="83"/>
        <end position="133"/>
    </location>
</feature>
<gene>
    <name evidence="17" type="ORF">E9531_00500</name>
</gene>
<evidence type="ECO:0000256" key="9">
    <source>
        <dbReference type="ARBA" id="ARBA00023065"/>
    </source>
</evidence>
<keyword evidence="11 14" id="KW-0472">Membrane</keyword>
<dbReference type="SUPFAM" id="SSF56935">
    <property type="entry name" value="Porins"/>
    <property type="match status" value="1"/>
</dbReference>
<dbReference type="GO" id="GO:0009279">
    <property type="term" value="C:cell outer membrane"/>
    <property type="evidence" value="ECO:0007669"/>
    <property type="project" value="UniProtKB-SubCell"/>
</dbReference>
<dbReference type="PROSITE" id="PS52016">
    <property type="entry name" value="TONB_DEPENDENT_REC_3"/>
    <property type="match status" value="1"/>
</dbReference>
<dbReference type="GO" id="GO:0015891">
    <property type="term" value="P:siderophore transport"/>
    <property type="evidence" value="ECO:0007669"/>
    <property type="project" value="InterPro"/>
</dbReference>
<reference evidence="17 18" key="1">
    <citation type="journal article" date="2015" name="Antonie Van Leeuwenhoek">
        <title>Lampropedia puyangensis sp. nov., isolated from symptomatic bark of Populus ? euramericana canker and emended description of Lampropedia hyalina (Ehrenberg 1832) Lee et al. 2004.</title>
        <authorList>
            <person name="Li Y."/>
            <person name="Wang T."/>
            <person name="Piao C.G."/>
            <person name="Wang L.F."/>
            <person name="Tian G.Z."/>
            <person name="Zhu T.H."/>
            <person name="Guo M.W."/>
        </authorList>
    </citation>
    <scope>NUCLEOTIDE SEQUENCE [LARGE SCALE GENOMIC DNA]</scope>
    <source>
        <strain evidence="17 18">2-bin</strain>
    </source>
</reference>
<evidence type="ECO:0000256" key="2">
    <source>
        <dbReference type="ARBA" id="ARBA00009810"/>
    </source>
</evidence>
<evidence type="ECO:0000259" key="16">
    <source>
        <dbReference type="SMART" id="SM00965"/>
    </source>
</evidence>
<dbReference type="NCBIfam" id="TIGR01783">
    <property type="entry name" value="TonB-siderophor"/>
    <property type="match status" value="1"/>
</dbReference>
<keyword evidence="4 14" id="KW-1134">Transmembrane beta strand</keyword>
<comment type="subcellular location">
    <subcellularLocation>
        <location evidence="1 14">Cell outer membrane</location>
        <topology evidence="1 14">Multi-pass membrane protein</topology>
    </subcellularLocation>
</comment>
<dbReference type="SMART" id="SM00965">
    <property type="entry name" value="STN"/>
    <property type="match status" value="1"/>
</dbReference>
<dbReference type="Gene3D" id="2.170.130.10">
    <property type="entry name" value="TonB-dependent receptor, plug domain"/>
    <property type="match status" value="1"/>
</dbReference>
<sequence>MFFRLVSGSAGNHLHAARPYSFLRPSLLTLAVQCALSAGAITASPLQAQTPSGTSSRLDVHHFNIAAGPLATALEQLARTAGVNISYDAALVAGKHSQGFSGSSSTASALQQLLAASALEATAQAGGFSLRKASEPVSTARSTDGVLPEVVVTAKASNGTTEGTGSYAQTGPTSTATGLGLTVRETPQSISVVTRQQLEDQNLLSLGQAAKHVTGIATAVSDIERTDIHARGFHVDNYQYDGVPTNHGNDFFGASTFDSTVYDRIEFVRGATGLMTGAGNPGAAVNLIRKRATSKTLAGDLALGLGSWQHRRGSIDLSTALNETGSVRGRVAASLDQHDAFMDRYHTKNNAILATVEADITPVTTVRIGVDRQAKRPKDVDWGGLPMFTSDGQASHWPRTFNAGAQWTYWNTTNTTVYAGLEHQLSNGWEFKADASRLKSNFESKLLYLLGRADPVTGLGISPFVNYSIQDFKQTNAAVQLRGPFELLGKRHEVAVGLTDNKSVLDAGNHANTTAAIGNFYAWDGSYPEPVWGAYRPVSHDVIRQTGLYGVTRLALTDSLKLIAGARYTRWKADTLSAQRKHNELTPYAGLVWEVSPTYSLYASYADIFQPQNYRNANGSYLDPVIGKSYEAGVKAAYMDGQLNAALAVFKINQDNVAVLDGDALIPGTTDNAYRGERGVSSKGFEAELSGQLHPSWNWMTGFSRTLAHSADGARLNGARPVNQLHLFSAYQLPGALRQLKVGAGARWQSAIYHGAQLPSGWARRDQGSFVVADLMLSYQIARDWNAQLNIDNLFDKTYTSFAGGYITYGKPRSVMLTIKYQLPD</sequence>
<keyword evidence="8" id="KW-0408">Iron</keyword>
<evidence type="ECO:0000256" key="12">
    <source>
        <dbReference type="ARBA" id="ARBA00023170"/>
    </source>
</evidence>
<dbReference type="EMBL" id="STFG01000001">
    <property type="protein sequence ID" value="THU05070.1"/>
    <property type="molecule type" value="Genomic_DNA"/>
</dbReference>
<dbReference type="RefSeq" id="WP_136571782.1">
    <property type="nucleotide sequence ID" value="NZ_STFG01000001.1"/>
</dbReference>
<evidence type="ECO:0000256" key="4">
    <source>
        <dbReference type="ARBA" id="ARBA00022452"/>
    </source>
</evidence>
<dbReference type="InterPro" id="IPR037066">
    <property type="entry name" value="Plug_dom_sf"/>
</dbReference>
<evidence type="ECO:0000256" key="13">
    <source>
        <dbReference type="ARBA" id="ARBA00023237"/>
    </source>
</evidence>
<keyword evidence="12 17" id="KW-0675">Receptor</keyword>
<evidence type="ECO:0000313" key="18">
    <source>
        <dbReference type="Proteomes" id="UP000308917"/>
    </source>
</evidence>
<evidence type="ECO:0000256" key="7">
    <source>
        <dbReference type="ARBA" id="ARBA00022729"/>
    </source>
</evidence>
<dbReference type="InterPro" id="IPR000531">
    <property type="entry name" value="Beta-barrel_TonB"/>
</dbReference>
<keyword evidence="18" id="KW-1185">Reference proteome</keyword>
<name>A0A4S8FBW7_9BURK</name>
<evidence type="ECO:0000256" key="15">
    <source>
        <dbReference type="RuleBase" id="RU003357"/>
    </source>
</evidence>
<dbReference type="InterPro" id="IPR011662">
    <property type="entry name" value="Secretin/TonB_short_N"/>
</dbReference>
<keyword evidence="10 15" id="KW-0798">TonB box</keyword>
<dbReference type="InterPro" id="IPR012910">
    <property type="entry name" value="Plug_dom"/>
</dbReference>
<dbReference type="FunFam" id="2.170.130.10:FF:000010">
    <property type="entry name" value="Ferripyoverdine receptor"/>
    <property type="match status" value="1"/>
</dbReference>
<dbReference type="AlphaFoldDB" id="A0A4S8FBW7"/>
<dbReference type="Pfam" id="PF00593">
    <property type="entry name" value="TonB_dep_Rec_b-barrel"/>
    <property type="match status" value="1"/>
</dbReference>
<dbReference type="PANTHER" id="PTHR32552:SF74">
    <property type="entry name" value="HYDROXAMATE SIDEROPHORE RECEPTOR FHUE"/>
    <property type="match status" value="1"/>
</dbReference>
<evidence type="ECO:0000256" key="10">
    <source>
        <dbReference type="ARBA" id="ARBA00023077"/>
    </source>
</evidence>
<keyword evidence="9" id="KW-0406">Ion transport</keyword>
<dbReference type="InterPro" id="IPR036942">
    <property type="entry name" value="Beta-barrel_TonB_sf"/>
</dbReference>
<keyword evidence="6 14" id="KW-0812">Transmembrane</keyword>
<protein>
    <submittedName>
        <fullName evidence="17">TonB-dependent siderophore receptor</fullName>
    </submittedName>
</protein>
<keyword evidence="7" id="KW-0732">Signal</keyword>
<proteinExistence type="inferred from homology"/>
<dbReference type="OrthoDB" id="174652at2"/>
<dbReference type="GO" id="GO:0015344">
    <property type="term" value="F:siderophore uptake transmembrane transporter activity"/>
    <property type="evidence" value="ECO:0007669"/>
    <property type="project" value="TreeGrafter"/>
</dbReference>
<dbReference type="GO" id="GO:0038023">
    <property type="term" value="F:signaling receptor activity"/>
    <property type="evidence" value="ECO:0007669"/>
    <property type="project" value="InterPro"/>
</dbReference>
<evidence type="ECO:0000256" key="8">
    <source>
        <dbReference type="ARBA" id="ARBA00023004"/>
    </source>
</evidence>
<dbReference type="InterPro" id="IPR010105">
    <property type="entry name" value="TonB_sidphr_rcpt"/>
</dbReference>
<evidence type="ECO:0000256" key="5">
    <source>
        <dbReference type="ARBA" id="ARBA00022496"/>
    </source>
</evidence>
<accession>A0A4S8FBW7</accession>
<dbReference type="Pfam" id="PF07715">
    <property type="entry name" value="Plug"/>
    <property type="match status" value="1"/>
</dbReference>
<dbReference type="Gene3D" id="2.40.170.20">
    <property type="entry name" value="TonB-dependent receptor, beta-barrel domain"/>
    <property type="match status" value="1"/>
</dbReference>